<dbReference type="GO" id="GO:0003824">
    <property type="term" value="F:catalytic activity"/>
    <property type="evidence" value="ECO:0007669"/>
    <property type="project" value="InterPro"/>
</dbReference>
<evidence type="ECO:0000259" key="5">
    <source>
        <dbReference type="PROSITE" id="PS51918"/>
    </source>
</evidence>
<keyword evidence="1" id="KW-0949">S-adenosyl-L-methionine</keyword>
<dbReference type="RefSeq" id="WP_073030478.1">
    <property type="nucleotide sequence ID" value="NZ_FQXJ01000010.1"/>
</dbReference>
<dbReference type="Proteomes" id="UP000183954">
    <property type="component" value="Unassembled WGS sequence"/>
</dbReference>
<feature type="domain" description="Radical SAM core" evidence="5">
    <location>
        <begin position="53"/>
        <end position="267"/>
    </location>
</feature>
<dbReference type="Pfam" id="PF04055">
    <property type="entry name" value="Radical_SAM"/>
    <property type="match status" value="1"/>
</dbReference>
<evidence type="ECO:0000256" key="3">
    <source>
        <dbReference type="ARBA" id="ARBA00023004"/>
    </source>
</evidence>
<evidence type="ECO:0000313" key="6">
    <source>
        <dbReference type="EMBL" id="SHI19330.1"/>
    </source>
</evidence>
<gene>
    <name evidence="6" type="ORF">SAMN02746098_02939</name>
</gene>
<name>A0A1M5Z547_9FIRM</name>
<dbReference type="SFLD" id="SFLDS00029">
    <property type="entry name" value="Radical_SAM"/>
    <property type="match status" value="1"/>
</dbReference>
<dbReference type="PROSITE" id="PS51918">
    <property type="entry name" value="RADICAL_SAM"/>
    <property type="match status" value="1"/>
</dbReference>
<keyword evidence="4" id="KW-0411">Iron-sulfur</keyword>
<keyword evidence="2" id="KW-0479">Metal-binding</keyword>
<dbReference type="OrthoDB" id="5405220at2"/>
<dbReference type="InterPro" id="IPR058240">
    <property type="entry name" value="rSAM_sf"/>
</dbReference>
<reference evidence="7" key="1">
    <citation type="submission" date="2016-11" db="EMBL/GenBank/DDBJ databases">
        <authorList>
            <person name="Varghese N."/>
            <person name="Submissions S."/>
        </authorList>
    </citation>
    <scope>NUCLEOTIDE SEQUENCE [LARGE SCALE GENOMIC DNA]</scope>
    <source>
        <strain evidence="7">DSM 15449</strain>
    </source>
</reference>
<dbReference type="Gene3D" id="3.20.20.70">
    <property type="entry name" value="Aldolase class I"/>
    <property type="match status" value="1"/>
</dbReference>
<accession>A0A1M5Z547</accession>
<organism evidence="6 7">
    <name type="scientific">Desulfosporosinus lacus DSM 15449</name>
    <dbReference type="NCBI Taxonomy" id="1121420"/>
    <lineage>
        <taxon>Bacteria</taxon>
        <taxon>Bacillati</taxon>
        <taxon>Bacillota</taxon>
        <taxon>Clostridia</taxon>
        <taxon>Eubacteriales</taxon>
        <taxon>Desulfitobacteriaceae</taxon>
        <taxon>Desulfosporosinus</taxon>
    </lineage>
</organism>
<dbReference type="AlphaFoldDB" id="A0A1M5Z547"/>
<evidence type="ECO:0000313" key="7">
    <source>
        <dbReference type="Proteomes" id="UP000183954"/>
    </source>
</evidence>
<dbReference type="GO" id="GO:0051536">
    <property type="term" value="F:iron-sulfur cluster binding"/>
    <property type="evidence" value="ECO:0007669"/>
    <property type="project" value="UniProtKB-KW"/>
</dbReference>
<sequence length="327" mass="35339">MTTEELLLNAEKKALAGESLPRDTIIKLLEIDPDSQTADVLGAAARRVAAEVTGNKARIWASIGVDYKPCAMNCRFCSFGKAWGAAQDTYTLTAEEIVSYAEKFVGNGANWITLRTTEDYAFSDLVALARKIRQEIPGGYRLVANTGEINALRADELKSAGFSIAYHAIRLREGIDTPFSPSERGETLEEIRGSALDLAFLVEPIGVEHTNEEIADTFLLAMKHGAKLSGAMARVPVKGTPLYDQGLLAERRLAQITAVTRLASGYSAPDICVHPPSKTAMAWGANVVVVDVGAVPRAIGVSASEWNGFDIQRARGWFEEAGYHHGT</sequence>
<dbReference type="CDD" id="cd01335">
    <property type="entry name" value="Radical_SAM"/>
    <property type="match status" value="1"/>
</dbReference>
<evidence type="ECO:0000256" key="2">
    <source>
        <dbReference type="ARBA" id="ARBA00022723"/>
    </source>
</evidence>
<proteinExistence type="predicted"/>
<dbReference type="SUPFAM" id="SSF102114">
    <property type="entry name" value="Radical SAM enzymes"/>
    <property type="match status" value="1"/>
</dbReference>
<protein>
    <submittedName>
        <fullName evidence="6">Biotin synthase</fullName>
    </submittedName>
</protein>
<keyword evidence="7" id="KW-1185">Reference proteome</keyword>
<evidence type="ECO:0000256" key="1">
    <source>
        <dbReference type="ARBA" id="ARBA00022691"/>
    </source>
</evidence>
<dbReference type="STRING" id="1121420.SAMN02746098_02939"/>
<dbReference type="GO" id="GO:0046872">
    <property type="term" value="F:metal ion binding"/>
    <property type="evidence" value="ECO:0007669"/>
    <property type="project" value="UniProtKB-KW"/>
</dbReference>
<dbReference type="InterPro" id="IPR013785">
    <property type="entry name" value="Aldolase_TIM"/>
</dbReference>
<dbReference type="InterPro" id="IPR007197">
    <property type="entry name" value="rSAM"/>
</dbReference>
<evidence type="ECO:0000256" key="4">
    <source>
        <dbReference type="ARBA" id="ARBA00023014"/>
    </source>
</evidence>
<dbReference type="EMBL" id="FQXJ01000010">
    <property type="protein sequence ID" value="SHI19330.1"/>
    <property type="molecule type" value="Genomic_DNA"/>
</dbReference>
<keyword evidence="3" id="KW-0408">Iron</keyword>